<evidence type="ECO:0000313" key="2">
    <source>
        <dbReference type="EMBL" id="PWK37306.1"/>
    </source>
</evidence>
<sequence length="186" mass="20416">MQGPVHAILLYGLVPLWIFAGVGDWWCHRRTAIERNAGLRESIMHSLMMIEVGIPVLMAVFLEINALVLTIMMAAAIVHAVTAWIDVAYATTKRPVVPVEQHMHSLLEVLPLAAIALLASVYWDQFLSIFGAGPAKPDFSLSLKAAPLPPGEIFGLLFAVVAFVIAPYAEELLRCARHRKVPHHLG</sequence>
<feature type="transmembrane region" description="Helical" evidence="1">
    <location>
        <begin position="6"/>
        <end position="27"/>
    </location>
</feature>
<feature type="transmembrane region" description="Helical" evidence="1">
    <location>
        <begin position="67"/>
        <end position="89"/>
    </location>
</feature>
<feature type="transmembrane region" description="Helical" evidence="1">
    <location>
        <begin position="39"/>
        <end position="61"/>
    </location>
</feature>
<reference evidence="2 3" key="1">
    <citation type="submission" date="2018-05" db="EMBL/GenBank/DDBJ databases">
        <title>Genomic Encyclopedia of Type Strains, Phase IV (KMG-V): Genome sequencing to study the core and pangenomes of soil and plant-associated prokaryotes.</title>
        <authorList>
            <person name="Whitman W."/>
        </authorList>
    </citation>
    <scope>NUCLEOTIDE SEQUENCE [LARGE SCALE GENOMIC DNA]</scope>
    <source>
        <strain evidence="2 3">SLV-132</strain>
    </source>
</reference>
<keyword evidence="3" id="KW-1185">Reference proteome</keyword>
<organism evidence="2 3">
    <name type="scientific">Cupriavidus plantarum</name>
    <dbReference type="NCBI Taxonomy" id="942865"/>
    <lineage>
        <taxon>Bacteria</taxon>
        <taxon>Pseudomonadati</taxon>
        <taxon>Pseudomonadota</taxon>
        <taxon>Betaproteobacteria</taxon>
        <taxon>Burkholderiales</taxon>
        <taxon>Burkholderiaceae</taxon>
        <taxon>Cupriavidus</taxon>
    </lineage>
</organism>
<dbReference type="Proteomes" id="UP000245754">
    <property type="component" value="Unassembled WGS sequence"/>
</dbReference>
<comment type="caution">
    <text evidence="2">The sequence shown here is derived from an EMBL/GenBank/DDBJ whole genome shotgun (WGS) entry which is preliminary data.</text>
</comment>
<gene>
    <name evidence="2" type="ORF">C7419_1011188</name>
</gene>
<accession>A0A316EYK1</accession>
<evidence type="ECO:0008006" key="4">
    <source>
        <dbReference type="Google" id="ProtNLM"/>
    </source>
</evidence>
<keyword evidence="1" id="KW-0472">Membrane</keyword>
<dbReference type="AlphaFoldDB" id="A0A316EYK1"/>
<name>A0A316EYK1_9BURK</name>
<dbReference type="EMBL" id="QGGT01000001">
    <property type="protein sequence ID" value="PWK37306.1"/>
    <property type="molecule type" value="Genomic_DNA"/>
</dbReference>
<keyword evidence="1" id="KW-1133">Transmembrane helix</keyword>
<protein>
    <recommendedName>
        <fullName evidence="4">Diguanylate cyclase</fullName>
    </recommendedName>
</protein>
<dbReference type="RefSeq" id="WP_109581043.1">
    <property type="nucleotide sequence ID" value="NZ_QGGT01000001.1"/>
</dbReference>
<proteinExistence type="predicted"/>
<feature type="transmembrane region" description="Helical" evidence="1">
    <location>
        <begin position="153"/>
        <end position="170"/>
    </location>
</feature>
<keyword evidence="1" id="KW-0812">Transmembrane</keyword>
<feature type="transmembrane region" description="Helical" evidence="1">
    <location>
        <begin position="109"/>
        <end position="133"/>
    </location>
</feature>
<evidence type="ECO:0000313" key="3">
    <source>
        <dbReference type="Proteomes" id="UP000245754"/>
    </source>
</evidence>
<evidence type="ECO:0000256" key="1">
    <source>
        <dbReference type="SAM" id="Phobius"/>
    </source>
</evidence>